<gene>
    <name evidence="2" type="ORF">C8F04DRAFT_971500</name>
</gene>
<dbReference type="GO" id="GO:0015074">
    <property type="term" value="P:DNA integration"/>
    <property type="evidence" value="ECO:0007669"/>
    <property type="project" value="InterPro"/>
</dbReference>
<sequence>MEGLLGRPLSGSDYVFPAIASTGKLKFGECTSRSAFETLLETVVEKSNVMQGRNGKFTTHCFRRGGAQYRFLWADRKWSLKAVKWWGGWSSNENVSHVRNSILTGC</sequence>
<organism evidence="2 3">
    <name type="scientific">Mycena alexandri</name>
    <dbReference type="NCBI Taxonomy" id="1745969"/>
    <lineage>
        <taxon>Eukaryota</taxon>
        <taxon>Fungi</taxon>
        <taxon>Dikarya</taxon>
        <taxon>Basidiomycota</taxon>
        <taxon>Agaricomycotina</taxon>
        <taxon>Agaricomycetes</taxon>
        <taxon>Agaricomycetidae</taxon>
        <taxon>Agaricales</taxon>
        <taxon>Marasmiineae</taxon>
        <taxon>Mycenaceae</taxon>
        <taxon>Mycena</taxon>
    </lineage>
</organism>
<dbReference type="EMBL" id="JARJCM010000209">
    <property type="protein sequence ID" value="KAJ7022449.1"/>
    <property type="molecule type" value="Genomic_DNA"/>
</dbReference>
<comment type="caution">
    <text evidence="2">The sequence shown here is derived from an EMBL/GenBank/DDBJ whole genome shotgun (WGS) entry which is preliminary data.</text>
</comment>
<proteinExistence type="predicted"/>
<protein>
    <submittedName>
        <fullName evidence="2">Uncharacterized protein</fullName>
    </submittedName>
</protein>
<dbReference type="GO" id="GO:0006310">
    <property type="term" value="P:DNA recombination"/>
    <property type="evidence" value="ECO:0007669"/>
    <property type="project" value="UniProtKB-KW"/>
</dbReference>
<keyword evidence="3" id="KW-1185">Reference proteome</keyword>
<dbReference type="AlphaFoldDB" id="A0AAD6WVC1"/>
<evidence type="ECO:0000313" key="2">
    <source>
        <dbReference type="EMBL" id="KAJ7022449.1"/>
    </source>
</evidence>
<evidence type="ECO:0000256" key="1">
    <source>
        <dbReference type="ARBA" id="ARBA00023172"/>
    </source>
</evidence>
<name>A0AAD6WVC1_9AGAR</name>
<dbReference type="Proteomes" id="UP001218188">
    <property type="component" value="Unassembled WGS sequence"/>
</dbReference>
<dbReference type="InterPro" id="IPR011010">
    <property type="entry name" value="DNA_brk_join_enz"/>
</dbReference>
<accession>A0AAD6WVC1</accession>
<keyword evidence="1" id="KW-0233">DNA recombination</keyword>
<dbReference type="InterPro" id="IPR013762">
    <property type="entry name" value="Integrase-like_cat_sf"/>
</dbReference>
<dbReference type="GO" id="GO:0003677">
    <property type="term" value="F:DNA binding"/>
    <property type="evidence" value="ECO:0007669"/>
    <property type="project" value="InterPro"/>
</dbReference>
<dbReference type="SUPFAM" id="SSF56349">
    <property type="entry name" value="DNA breaking-rejoining enzymes"/>
    <property type="match status" value="1"/>
</dbReference>
<reference evidence="2" key="1">
    <citation type="submission" date="2023-03" db="EMBL/GenBank/DDBJ databases">
        <title>Massive genome expansion in bonnet fungi (Mycena s.s.) driven by repeated elements and novel gene families across ecological guilds.</title>
        <authorList>
            <consortium name="Lawrence Berkeley National Laboratory"/>
            <person name="Harder C.B."/>
            <person name="Miyauchi S."/>
            <person name="Viragh M."/>
            <person name="Kuo A."/>
            <person name="Thoen E."/>
            <person name="Andreopoulos B."/>
            <person name="Lu D."/>
            <person name="Skrede I."/>
            <person name="Drula E."/>
            <person name="Henrissat B."/>
            <person name="Morin E."/>
            <person name="Kohler A."/>
            <person name="Barry K."/>
            <person name="LaButti K."/>
            <person name="Morin E."/>
            <person name="Salamov A."/>
            <person name="Lipzen A."/>
            <person name="Mereny Z."/>
            <person name="Hegedus B."/>
            <person name="Baldrian P."/>
            <person name="Stursova M."/>
            <person name="Weitz H."/>
            <person name="Taylor A."/>
            <person name="Grigoriev I.V."/>
            <person name="Nagy L.G."/>
            <person name="Martin F."/>
            <person name="Kauserud H."/>
        </authorList>
    </citation>
    <scope>NUCLEOTIDE SEQUENCE</scope>
    <source>
        <strain evidence="2">CBHHK200</strain>
    </source>
</reference>
<evidence type="ECO:0000313" key="3">
    <source>
        <dbReference type="Proteomes" id="UP001218188"/>
    </source>
</evidence>
<dbReference type="Gene3D" id="1.10.443.10">
    <property type="entry name" value="Intergrase catalytic core"/>
    <property type="match status" value="1"/>
</dbReference>